<organism evidence="1 2">
    <name type="scientific">Paracoccus aminophilus JCM 7686</name>
    <dbReference type="NCBI Taxonomy" id="1367847"/>
    <lineage>
        <taxon>Bacteria</taxon>
        <taxon>Pseudomonadati</taxon>
        <taxon>Pseudomonadota</taxon>
        <taxon>Alphaproteobacteria</taxon>
        <taxon>Rhodobacterales</taxon>
        <taxon>Paracoccaceae</taxon>
        <taxon>Paracoccus</taxon>
    </lineage>
</organism>
<protein>
    <submittedName>
        <fullName evidence="1">Uncharacterized protein</fullName>
    </submittedName>
</protein>
<dbReference type="OrthoDB" id="7775479at2"/>
<name>S5XNB4_PARAH</name>
<accession>S5XNB4</accession>
<dbReference type="Proteomes" id="UP000015480">
    <property type="component" value="Chromosome"/>
</dbReference>
<proteinExistence type="predicted"/>
<evidence type="ECO:0000313" key="1">
    <source>
        <dbReference type="EMBL" id="AGT08809.1"/>
    </source>
</evidence>
<dbReference type="KEGG" id="pami:JCM7686_1708"/>
<evidence type="ECO:0000313" key="2">
    <source>
        <dbReference type="Proteomes" id="UP000015480"/>
    </source>
</evidence>
<sequence length="75" mass="8152">MLDYGNLSRNSAVAKYRLAEASIDVQFKGGGTYRYERAVIGVERLAKMKGLAEAGKGLATFITQDRAVHAAGYRV</sequence>
<gene>
    <name evidence="1" type="ORF">JCM7686_1708</name>
</gene>
<dbReference type="EMBL" id="CP006650">
    <property type="protein sequence ID" value="AGT08809.1"/>
    <property type="molecule type" value="Genomic_DNA"/>
</dbReference>
<dbReference type="AlphaFoldDB" id="S5XNB4"/>
<reference evidence="1 2" key="1">
    <citation type="journal article" date="2014" name="BMC Genomics">
        <title>Architecture and functions of a multipartite genome of the methylotrophic bacterium Paracoccus aminophilus JCM 7686, containing primary and secondary chromids.</title>
        <authorList>
            <person name="Dziewit L."/>
            <person name="Czarnecki J."/>
            <person name="Wibberg D."/>
            <person name="Radlinska M."/>
            <person name="Mrozek P."/>
            <person name="Szymczak M."/>
            <person name="Schluter A."/>
            <person name="Puhler A."/>
            <person name="Bartosik D."/>
        </authorList>
    </citation>
    <scope>NUCLEOTIDE SEQUENCE [LARGE SCALE GENOMIC DNA]</scope>
    <source>
        <strain evidence="1">JCM 7686</strain>
    </source>
</reference>
<keyword evidence="2" id="KW-1185">Reference proteome</keyword>
<dbReference type="RefSeq" id="WP_020950447.1">
    <property type="nucleotide sequence ID" value="NC_022041.1"/>
</dbReference>
<dbReference type="PATRIC" id="fig|1367847.3.peg.1689"/>
<dbReference type="HOGENOM" id="CLU_185804_0_0_5"/>